<evidence type="ECO:0000313" key="3">
    <source>
        <dbReference type="Proteomes" id="UP000475666"/>
    </source>
</evidence>
<dbReference type="EMBL" id="JAAGMQ010000946">
    <property type="protein sequence ID" value="NEC37763.1"/>
    <property type="molecule type" value="Genomic_DNA"/>
</dbReference>
<feature type="non-terminal residue" evidence="2">
    <location>
        <position position="1"/>
    </location>
</feature>
<evidence type="ECO:0000313" key="2">
    <source>
        <dbReference type="EMBL" id="NEC37763.1"/>
    </source>
</evidence>
<comment type="caution">
    <text evidence="2">The sequence shown here is derived from an EMBL/GenBank/DDBJ whole genome shotgun (WGS) entry which is preliminary data.</text>
</comment>
<evidence type="ECO:0000256" key="1">
    <source>
        <dbReference type="SAM" id="MobiDB-lite"/>
    </source>
</evidence>
<dbReference type="Proteomes" id="UP000475666">
    <property type="component" value="Unassembled WGS sequence"/>
</dbReference>
<dbReference type="AlphaFoldDB" id="A0A6G3TMF0"/>
<feature type="compositionally biased region" description="Basic and acidic residues" evidence="1">
    <location>
        <begin position="36"/>
        <end position="47"/>
    </location>
</feature>
<accession>A0A6G3TMF0</accession>
<proteinExistence type="predicted"/>
<gene>
    <name evidence="2" type="ORF">G3I66_31985</name>
</gene>
<feature type="region of interest" description="Disordered" evidence="1">
    <location>
        <begin position="17"/>
        <end position="47"/>
    </location>
</feature>
<organism evidence="2 3">
    <name type="scientific">Streptomyces rubrogriseus</name>
    <dbReference type="NCBI Taxonomy" id="194673"/>
    <lineage>
        <taxon>Bacteria</taxon>
        <taxon>Bacillati</taxon>
        <taxon>Actinomycetota</taxon>
        <taxon>Actinomycetes</taxon>
        <taxon>Kitasatosporales</taxon>
        <taxon>Streptomycetaceae</taxon>
        <taxon>Streptomyces</taxon>
        <taxon>Streptomyces violaceoruber group</taxon>
    </lineage>
</organism>
<reference evidence="2 3" key="1">
    <citation type="submission" date="2020-01" db="EMBL/GenBank/DDBJ databases">
        <title>Insect and environment-associated Actinomycetes.</title>
        <authorList>
            <person name="Currrie C."/>
            <person name="Chevrette M."/>
            <person name="Carlson C."/>
            <person name="Stubbendieck R."/>
            <person name="Wendt-Pienkowski E."/>
        </authorList>
    </citation>
    <scope>NUCLEOTIDE SEQUENCE [LARGE SCALE GENOMIC DNA]</scope>
    <source>
        <strain evidence="2 3">SID7739</strain>
    </source>
</reference>
<protein>
    <submittedName>
        <fullName evidence="2">WYL domain-containing protein</fullName>
    </submittedName>
</protein>
<name>A0A6G3TMF0_9ACTN</name>
<sequence length="47" mass="4818">RQAAREALAAYDGIEAAGAHGGADTAEGSRQGAAAAERRHDRQEQGL</sequence>